<accession>D6XUZ0</accession>
<dbReference type="Gene3D" id="3.20.20.70">
    <property type="entry name" value="Aldolase class I"/>
    <property type="match status" value="1"/>
</dbReference>
<keyword evidence="7 9" id="KW-0456">Lyase</keyword>
<dbReference type="EMBL" id="CP001791">
    <property type="protein sequence ID" value="ADH99626.1"/>
    <property type="molecule type" value="Genomic_DNA"/>
</dbReference>
<evidence type="ECO:0000256" key="6">
    <source>
        <dbReference type="ARBA" id="ARBA00023141"/>
    </source>
</evidence>
<dbReference type="STRING" id="439292.Bsel_2122"/>
<evidence type="ECO:0000256" key="10">
    <source>
        <dbReference type="RuleBase" id="RU003662"/>
    </source>
</evidence>
<dbReference type="SUPFAM" id="SSF51366">
    <property type="entry name" value="Ribulose-phoshate binding barrel"/>
    <property type="match status" value="1"/>
</dbReference>
<evidence type="ECO:0000256" key="2">
    <source>
        <dbReference type="ARBA" id="ARBA00004733"/>
    </source>
</evidence>
<dbReference type="HAMAP" id="MF_00131">
    <property type="entry name" value="Trp_synth_alpha"/>
    <property type="match status" value="1"/>
</dbReference>
<feature type="active site" description="Proton acceptor" evidence="9">
    <location>
        <position position="57"/>
    </location>
</feature>
<dbReference type="GO" id="GO:0004834">
    <property type="term" value="F:tryptophan synthase activity"/>
    <property type="evidence" value="ECO:0007669"/>
    <property type="project" value="UniProtKB-UniRule"/>
</dbReference>
<dbReference type="FunFam" id="3.20.20.70:FF:000037">
    <property type="entry name" value="Tryptophan synthase alpha chain"/>
    <property type="match status" value="1"/>
</dbReference>
<comment type="similarity">
    <text evidence="9 10">Belongs to the TrpA family.</text>
</comment>
<dbReference type="PANTHER" id="PTHR43406:SF1">
    <property type="entry name" value="TRYPTOPHAN SYNTHASE ALPHA CHAIN, CHLOROPLASTIC"/>
    <property type="match status" value="1"/>
</dbReference>
<evidence type="ECO:0000256" key="5">
    <source>
        <dbReference type="ARBA" id="ARBA00022822"/>
    </source>
</evidence>
<reference evidence="11" key="1">
    <citation type="submission" date="2009-10" db="EMBL/GenBank/DDBJ databases">
        <title>Complete sequence of Bacillus selenitireducens MLS10.</title>
        <authorList>
            <consortium name="US DOE Joint Genome Institute"/>
            <person name="Lucas S."/>
            <person name="Copeland A."/>
            <person name="Lapidus A."/>
            <person name="Glavina del Rio T."/>
            <person name="Dalin E."/>
            <person name="Tice H."/>
            <person name="Bruce D."/>
            <person name="Goodwin L."/>
            <person name="Pitluck S."/>
            <person name="Sims D."/>
            <person name="Brettin T."/>
            <person name="Detter J.C."/>
            <person name="Han C."/>
            <person name="Larimer F."/>
            <person name="Land M."/>
            <person name="Hauser L."/>
            <person name="Kyrpides N."/>
            <person name="Ovchinnikova G."/>
            <person name="Stolz J."/>
        </authorList>
    </citation>
    <scope>NUCLEOTIDE SEQUENCE [LARGE SCALE GENOMIC DNA]</scope>
    <source>
        <strain evidence="11">MLS10</strain>
    </source>
</reference>
<keyword evidence="4 9" id="KW-0028">Amino-acid biosynthesis</keyword>
<name>D6XUZ0_BACIE</name>
<dbReference type="InterPro" id="IPR013785">
    <property type="entry name" value="Aldolase_TIM"/>
</dbReference>
<dbReference type="CDD" id="cd04724">
    <property type="entry name" value="Tryptophan_synthase_alpha"/>
    <property type="match status" value="1"/>
</dbReference>
<dbReference type="RefSeq" id="WP_013173048.1">
    <property type="nucleotide sequence ID" value="NC_014219.1"/>
</dbReference>
<organism evidence="11 12">
    <name type="scientific">Bacillus selenitireducens (strain ATCC 700615 / DSM 15326 / MLS10)</name>
    <dbReference type="NCBI Taxonomy" id="439292"/>
    <lineage>
        <taxon>Bacteria</taxon>
        <taxon>Bacillati</taxon>
        <taxon>Bacillota</taxon>
        <taxon>Bacilli</taxon>
        <taxon>Bacillales</taxon>
        <taxon>Bacillaceae</taxon>
        <taxon>Salisediminibacterium</taxon>
    </lineage>
</organism>
<keyword evidence="6 9" id="KW-0057">Aromatic amino acid biosynthesis</keyword>
<evidence type="ECO:0000313" key="12">
    <source>
        <dbReference type="Proteomes" id="UP000000271"/>
    </source>
</evidence>
<dbReference type="KEGG" id="bse:Bsel_2122"/>
<dbReference type="GO" id="GO:0005829">
    <property type="term" value="C:cytosol"/>
    <property type="evidence" value="ECO:0007669"/>
    <property type="project" value="TreeGrafter"/>
</dbReference>
<dbReference type="HOGENOM" id="CLU_016734_0_0_9"/>
<keyword evidence="12" id="KW-1185">Reference proteome</keyword>
<dbReference type="InterPro" id="IPR011060">
    <property type="entry name" value="RibuloseP-bd_barrel"/>
</dbReference>
<evidence type="ECO:0000256" key="9">
    <source>
        <dbReference type="HAMAP-Rule" id="MF_00131"/>
    </source>
</evidence>
<evidence type="ECO:0000256" key="1">
    <source>
        <dbReference type="ARBA" id="ARBA00003365"/>
    </source>
</evidence>
<proteinExistence type="inferred from homology"/>
<comment type="function">
    <text evidence="1 9">The alpha subunit is responsible for the aldol cleavage of indoleglycerol phosphate to indole and glyceraldehyde 3-phosphate.</text>
</comment>
<protein>
    <recommendedName>
        <fullName evidence="9">Tryptophan synthase alpha chain</fullName>
        <ecNumber evidence="9">4.2.1.20</ecNumber>
    </recommendedName>
</protein>
<evidence type="ECO:0000256" key="7">
    <source>
        <dbReference type="ARBA" id="ARBA00023239"/>
    </source>
</evidence>
<evidence type="ECO:0000256" key="4">
    <source>
        <dbReference type="ARBA" id="ARBA00022605"/>
    </source>
</evidence>
<dbReference type="OrthoDB" id="9804578at2"/>
<evidence type="ECO:0000256" key="8">
    <source>
        <dbReference type="ARBA" id="ARBA00049047"/>
    </source>
</evidence>
<evidence type="ECO:0000256" key="3">
    <source>
        <dbReference type="ARBA" id="ARBA00011270"/>
    </source>
</evidence>
<gene>
    <name evidence="9" type="primary">trpA</name>
    <name evidence="11" type="ordered locus">Bsel_2122</name>
</gene>
<dbReference type="EC" id="4.2.1.20" evidence="9"/>
<dbReference type="AlphaFoldDB" id="D6XUZ0"/>
<feature type="active site" description="Proton acceptor" evidence="9">
    <location>
        <position position="46"/>
    </location>
</feature>
<dbReference type="InterPro" id="IPR002028">
    <property type="entry name" value="Trp_synthase_suA"/>
</dbReference>
<dbReference type="Proteomes" id="UP000000271">
    <property type="component" value="Chromosome"/>
</dbReference>
<dbReference type="UniPathway" id="UPA00035">
    <property type="reaction ID" value="UER00044"/>
</dbReference>
<sequence>MNRLNDTAFTDAEKRFVPYMMSSDPTPDLSVEIALMLQDAGVEAIEWGVPYSDPLADGPVIQQAGQRALKNGGSLTVSLQKMKEARAKGLTVPSVLFTYVNPVLSYGFTKLIEELKDYGFDGLLIPDLPYEESHEYRALCREKGISLIPLIAPSSKSRVEKITKEADGFVYYVTSLGVTGTRESFSETLKEEINTVKSFSKVPVLAGFGISTPEHVQYFQEHADGAIVGSALVRKIASLEDSLKNPEEKDAALNEIKAFVQNLISY</sequence>
<dbReference type="eggNOG" id="COG0159">
    <property type="taxonomic scope" value="Bacteria"/>
</dbReference>
<evidence type="ECO:0000313" key="11">
    <source>
        <dbReference type="EMBL" id="ADH99626.1"/>
    </source>
</evidence>
<dbReference type="Pfam" id="PF00290">
    <property type="entry name" value="Trp_syntA"/>
    <property type="match status" value="1"/>
</dbReference>
<comment type="subunit">
    <text evidence="3 9">Tetramer of two alpha and two beta chains.</text>
</comment>
<dbReference type="PANTHER" id="PTHR43406">
    <property type="entry name" value="TRYPTOPHAN SYNTHASE, ALPHA CHAIN"/>
    <property type="match status" value="1"/>
</dbReference>
<comment type="pathway">
    <text evidence="2 9">Amino-acid biosynthesis; L-tryptophan biosynthesis; L-tryptophan from chorismate: step 5/5.</text>
</comment>
<keyword evidence="5 9" id="KW-0822">Tryptophan biosynthesis</keyword>
<comment type="catalytic activity">
    <reaction evidence="8 9">
        <text>(1S,2R)-1-C-(indol-3-yl)glycerol 3-phosphate + L-serine = D-glyceraldehyde 3-phosphate + L-tryptophan + H2O</text>
        <dbReference type="Rhea" id="RHEA:10532"/>
        <dbReference type="ChEBI" id="CHEBI:15377"/>
        <dbReference type="ChEBI" id="CHEBI:33384"/>
        <dbReference type="ChEBI" id="CHEBI:57912"/>
        <dbReference type="ChEBI" id="CHEBI:58866"/>
        <dbReference type="ChEBI" id="CHEBI:59776"/>
        <dbReference type="EC" id="4.2.1.20"/>
    </reaction>
</comment>
<dbReference type="NCBIfam" id="TIGR00262">
    <property type="entry name" value="trpA"/>
    <property type="match status" value="1"/>
</dbReference>